<reference evidence="1" key="1">
    <citation type="submission" date="2020-05" db="EMBL/GenBank/DDBJ databases">
        <title>Large-scale comparative analyses of tick genomes elucidate their genetic diversity and vector capacities.</title>
        <authorList>
            <person name="Jia N."/>
            <person name="Wang J."/>
            <person name="Shi W."/>
            <person name="Du L."/>
            <person name="Sun Y."/>
            <person name="Zhan W."/>
            <person name="Jiang J."/>
            <person name="Wang Q."/>
            <person name="Zhang B."/>
            <person name="Ji P."/>
            <person name="Sakyi L.B."/>
            <person name="Cui X."/>
            <person name="Yuan T."/>
            <person name="Jiang B."/>
            <person name="Yang W."/>
            <person name="Lam T.T.-Y."/>
            <person name="Chang Q."/>
            <person name="Ding S."/>
            <person name="Wang X."/>
            <person name="Zhu J."/>
            <person name="Ruan X."/>
            <person name="Zhao L."/>
            <person name="Wei J."/>
            <person name="Que T."/>
            <person name="Du C."/>
            <person name="Cheng J."/>
            <person name="Dai P."/>
            <person name="Han X."/>
            <person name="Huang E."/>
            <person name="Gao Y."/>
            <person name="Liu J."/>
            <person name="Shao H."/>
            <person name="Ye R."/>
            <person name="Li L."/>
            <person name="Wei W."/>
            <person name="Wang X."/>
            <person name="Wang C."/>
            <person name="Yang T."/>
            <person name="Huo Q."/>
            <person name="Li W."/>
            <person name="Guo W."/>
            <person name="Chen H."/>
            <person name="Zhou L."/>
            <person name="Ni X."/>
            <person name="Tian J."/>
            <person name="Zhou Y."/>
            <person name="Sheng Y."/>
            <person name="Liu T."/>
            <person name="Pan Y."/>
            <person name="Xia L."/>
            <person name="Li J."/>
            <person name="Zhao F."/>
            <person name="Cao W."/>
        </authorList>
    </citation>
    <scope>NUCLEOTIDE SEQUENCE</scope>
    <source>
        <strain evidence="1">Hyas-2018</strain>
    </source>
</reference>
<sequence>MDEADIEEVTSITTHSPDLRAKATAPLQQQEQRIGDIATGQQGPADGSMAAPNVESAAPPDTDASRSLPEPEGMDTLSGPNLPAGKRPHDRILTQATQQEGSGGDEPPPKAPGIRRPTFKPRPNITVDSRQAGKPPPRGVFPRGPVMDQRRDRDQAIVEVGLALVALGSIEDELNAARARVDSIKQRLVMNSFMLTALSMSPRAINRERWAYVRNERWFEDTLPFLGDGHFKQCFRGNPATFRFLVDSLRPSLERVTNMRECIVVEKVVAIGLFKLCSMAENRVMASVFGIGRSTVNGIYKEFCEAVVSLLESDWIKMLSQSDINPQERVNSITK</sequence>
<dbReference type="EMBL" id="CM023481">
    <property type="protein sequence ID" value="KAH6945571.1"/>
    <property type="molecule type" value="Genomic_DNA"/>
</dbReference>
<name>A0ACB7TEH3_HYAAI</name>
<accession>A0ACB7TEH3</accession>
<organism evidence="1 2">
    <name type="scientific">Hyalomma asiaticum</name>
    <name type="common">Tick</name>
    <dbReference type="NCBI Taxonomy" id="266040"/>
    <lineage>
        <taxon>Eukaryota</taxon>
        <taxon>Metazoa</taxon>
        <taxon>Ecdysozoa</taxon>
        <taxon>Arthropoda</taxon>
        <taxon>Chelicerata</taxon>
        <taxon>Arachnida</taxon>
        <taxon>Acari</taxon>
        <taxon>Parasitiformes</taxon>
        <taxon>Ixodida</taxon>
        <taxon>Ixodoidea</taxon>
        <taxon>Ixodidae</taxon>
        <taxon>Hyalomminae</taxon>
        <taxon>Hyalomma</taxon>
    </lineage>
</organism>
<dbReference type="Proteomes" id="UP000821845">
    <property type="component" value="Chromosome 1"/>
</dbReference>
<protein>
    <submittedName>
        <fullName evidence="1">Uncharacterized protein</fullName>
    </submittedName>
</protein>
<comment type="caution">
    <text evidence="1">The sequence shown here is derived from an EMBL/GenBank/DDBJ whole genome shotgun (WGS) entry which is preliminary data.</text>
</comment>
<evidence type="ECO:0000313" key="2">
    <source>
        <dbReference type="Proteomes" id="UP000821845"/>
    </source>
</evidence>
<keyword evidence="2" id="KW-1185">Reference proteome</keyword>
<proteinExistence type="predicted"/>
<gene>
    <name evidence="1" type="ORF">HPB50_009090</name>
</gene>
<evidence type="ECO:0000313" key="1">
    <source>
        <dbReference type="EMBL" id="KAH6945571.1"/>
    </source>
</evidence>